<dbReference type="AlphaFoldDB" id="A0AA39MH04"/>
<dbReference type="RefSeq" id="XP_060321745.1">
    <property type="nucleotide sequence ID" value="XM_060468298.1"/>
</dbReference>
<name>A0AA39MH04_ARMTA</name>
<dbReference type="Proteomes" id="UP001175211">
    <property type="component" value="Unassembled WGS sequence"/>
</dbReference>
<evidence type="ECO:0000313" key="1">
    <source>
        <dbReference type="EMBL" id="KAK0434521.1"/>
    </source>
</evidence>
<dbReference type="EMBL" id="JAUEPS010000186">
    <property type="protein sequence ID" value="KAK0434521.1"/>
    <property type="molecule type" value="Genomic_DNA"/>
</dbReference>
<accession>A0AA39MH04</accession>
<keyword evidence="2" id="KW-1185">Reference proteome</keyword>
<feature type="non-terminal residue" evidence="1">
    <location>
        <position position="1"/>
    </location>
</feature>
<evidence type="ECO:0000313" key="2">
    <source>
        <dbReference type="Proteomes" id="UP001175211"/>
    </source>
</evidence>
<dbReference type="GeneID" id="85351846"/>
<comment type="caution">
    <text evidence="1">The sequence shown here is derived from an EMBL/GenBank/DDBJ whole genome shotgun (WGS) entry which is preliminary data.</text>
</comment>
<organism evidence="1 2">
    <name type="scientific">Armillaria tabescens</name>
    <name type="common">Ringless honey mushroom</name>
    <name type="synonym">Agaricus tabescens</name>
    <dbReference type="NCBI Taxonomy" id="1929756"/>
    <lineage>
        <taxon>Eukaryota</taxon>
        <taxon>Fungi</taxon>
        <taxon>Dikarya</taxon>
        <taxon>Basidiomycota</taxon>
        <taxon>Agaricomycotina</taxon>
        <taxon>Agaricomycetes</taxon>
        <taxon>Agaricomycetidae</taxon>
        <taxon>Agaricales</taxon>
        <taxon>Marasmiineae</taxon>
        <taxon>Physalacriaceae</taxon>
        <taxon>Desarmillaria</taxon>
    </lineage>
</organism>
<gene>
    <name evidence="1" type="ORF">EV420DRAFT_1282531</name>
</gene>
<reference evidence="1" key="1">
    <citation type="submission" date="2023-06" db="EMBL/GenBank/DDBJ databases">
        <authorList>
            <consortium name="Lawrence Berkeley National Laboratory"/>
            <person name="Ahrendt S."/>
            <person name="Sahu N."/>
            <person name="Indic B."/>
            <person name="Wong-Bajracharya J."/>
            <person name="Merenyi Z."/>
            <person name="Ke H.-M."/>
            <person name="Monk M."/>
            <person name="Kocsube S."/>
            <person name="Drula E."/>
            <person name="Lipzen A."/>
            <person name="Balint B."/>
            <person name="Henrissat B."/>
            <person name="Andreopoulos B."/>
            <person name="Martin F.M."/>
            <person name="Harder C.B."/>
            <person name="Rigling D."/>
            <person name="Ford K.L."/>
            <person name="Foster G.D."/>
            <person name="Pangilinan J."/>
            <person name="Papanicolaou A."/>
            <person name="Barry K."/>
            <person name="LaButti K."/>
            <person name="Viragh M."/>
            <person name="Koriabine M."/>
            <person name="Yan M."/>
            <person name="Riley R."/>
            <person name="Champramary S."/>
            <person name="Plett K.L."/>
            <person name="Tsai I.J."/>
            <person name="Slot J."/>
            <person name="Sipos G."/>
            <person name="Plett J."/>
            <person name="Nagy L.G."/>
            <person name="Grigoriev I.V."/>
        </authorList>
    </citation>
    <scope>NUCLEOTIDE SEQUENCE</scope>
    <source>
        <strain evidence="1">CCBAS 213</strain>
    </source>
</reference>
<sequence length="204" mass="22835">MSDRVCNIYKLQLIRNGHGQPFWYPEPDTSVEEEYTRTGVCPGDVGILNDSGGFDFLFNIFRPAGHPRHGNNVPPDFEPLTMPNPDAPGPVRRTEGCLPHVVVSRHLCSSEKSGKASVKASSLAAEGTYQYSTSQDHAATLSLPISATRYDFMNIAKVKQYIYQNWESWYDYATNPDHRGLLMPEKSLYVVTGCDKTKEWTTAV</sequence>
<proteinExistence type="predicted"/>
<protein>
    <submittedName>
        <fullName evidence="1">Uncharacterized protein</fullName>
    </submittedName>
</protein>